<keyword evidence="2" id="KW-0238">DNA-binding</keyword>
<reference evidence="5 6" key="1">
    <citation type="submission" date="2021-08" db="EMBL/GenBank/DDBJ databases">
        <title>Complete genome sequence of Leptospira kobayashii strain E30.</title>
        <authorList>
            <person name="Nakao R."/>
            <person name="Nakamura S."/>
            <person name="Masuzawa T."/>
            <person name="Koizumi N."/>
        </authorList>
    </citation>
    <scope>NUCLEOTIDE SEQUENCE [LARGE SCALE GENOMIC DNA]</scope>
    <source>
        <strain evidence="5 6">E30</strain>
    </source>
</reference>
<evidence type="ECO:0000313" key="5">
    <source>
        <dbReference type="EMBL" id="BDA80261.1"/>
    </source>
</evidence>
<accession>A0ABM7UMG8</accession>
<keyword evidence="3" id="KW-0804">Transcription</keyword>
<dbReference type="Gene3D" id="1.10.10.10">
    <property type="entry name" value="Winged helix-like DNA-binding domain superfamily/Winged helix DNA-binding domain"/>
    <property type="match status" value="1"/>
</dbReference>
<dbReference type="InterPro" id="IPR000835">
    <property type="entry name" value="HTH_MarR-typ"/>
</dbReference>
<dbReference type="PANTHER" id="PTHR42756">
    <property type="entry name" value="TRANSCRIPTIONAL REGULATOR, MARR"/>
    <property type="match status" value="1"/>
</dbReference>
<dbReference type="RefSeq" id="WP_167837187.1">
    <property type="nucleotide sequence ID" value="NZ_AP025028.1"/>
</dbReference>
<dbReference type="Proteomes" id="UP000245263">
    <property type="component" value="Chromosome 1"/>
</dbReference>
<evidence type="ECO:0000256" key="3">
    <source>
        <dbReference type="ARBA" id="ARBA00023163"/>
    </source>
</evidence>
<dbReference type="SMART" id="SM00347">
    <property type="entry name" value="HTH_MARR"/>
    <property type="match status" value="1"/>
</dbReference>
<dbReference type="InterPro" id="IPR036388">
    <property type="entry name" value="WH-like_DNA-bd_sf"/>
</dbReference>
<evidence type="ECO:0000256" key="1">
    <source>
        <dbReference type="ARBA" id="ARBA00023015"/>
    </source>
</evidence>
<sequence>MKKFYAESHPGYLLKIAQHELRKMMDNKLKEIELTTPQYATLNAIHEYPGISNAEIARKSFITPQTSNLIIKNLVERNLIIRKVDSKHGRIQKNTLSEAGKRLLGTANNYVETAEYELFSSLSREEIKILTSLLQKILKRKIEKNIFG</sequence>
<dbReference type="SUPFAM" id="SSF46785">
    <property type="entry name" value="Winged helix' DNA-binding domain"/>
    <property type="match status" value="1"/>
</dbReference>
<dbReference type="InterPro" id="IPR036390">
    <property type="entry name" value="WH_DNA-bd_sf"/>
</dbReference>
<keyword evidence="6" id="KW-1185">Reference proteome</keyword>
<evidence type="ECO:0000259" key="4">
    <source>
        <dbReference type="PROSITE" id="PS50995"/>
    </source>
</evidence>
<evidence type="ECO:0000313" key="6">
    <source>
        <dbReference type="Proteomes" id="UP000245263"/>
    </source>
</evidence>
<name>A0ABM7UMG8_9LEPT</name>
<organism evidence="5 6">
    <name type="scientific">Leptospira kobayashii</name>
    <dbReference type="NCBI Taxonomy" id="1917830"/>
    <lineage>
        <taxon>Bacteria</taxon>
        <taxon>Pseudomonadati</taxon>
        <taxon>Spirochaetota</taxon>
        <taxon>Spirochaetia</taxon>
        <taxon>Leptospirales</taxon>
        <taxon>Leptospiraceae</taxon>
        <taxon>Leptospira</taxon>
    </lineage>
</organism>
<keyword evidence="1" id="KW-0805">Transcription regulation</keyword>
<feature type="domain" description="HTH marR-type" evidence="4">
    <location>
        <begin position="7"/>
        <end position="139"/>
    </location>
</feature>
<gene>
    <name evidence="5" type="ORF">LPTSP3_g31910</name>
</gene>
<dbReference type="Pfam" id="PF12802">
    <property type="entry name" value="MarR_2"/>
    <property type="match status" value="1"/>
</dbReference>
<evidence type="ECO:0000256" key="2">
    <source>
        <dbReference type="ARBA" id="ARBA00023125"/>
    </source>
</evidence>
<proteinExistence type="predicted"/>
<dbReference type="PROSITE" id="PS50995">
    <property type="entry name" value="HTH_MARR_2"/>
    <property type="match status" value="1"/>
</dbReference>
<dbReference type="PANTHER" id="PTHR42756:SF1">
    <property type="entry name" value="TRANSCRIPTIONAL REPRESSOR OF EMRAB OPERON"/>
    <property type="match status" value="1"/>
</dbReference>
<dbReference type="EMBL" id="AP025028">
    <property type="protein sequence ID" value="BDA80261.1"/>
    <property type="molecule type" value="Genomic_DNA"/>
</dbReference>
<protein>
    <submittedName>
        <fullName evidence="5">MarR family transcriptional regulator</fullName>
    </submittedName>
</protein>